<dbReference type="Pfam" id="PF13414">
    <property type="entry name" value="TPR_11"/>
    <property type="match status" value="1"/>
</dbReference>
<keyword evidence="2" id="KW-0175">Coiled coil</keyword>
<dbReference type="Proteomes" id="UP000095200">
    <property type="component" value="Unassembled WGS sequence"/>
</dbReference>
<feature type="repeat" description="TPR" evidence="1">
    <location>
        <begin position="327"/>
        <end position="360"/>
    </location>
</feature>
<evidence type="ECO:0000256" key="1">
    <source>
        <dbReference type="PROSITE-ProRule" id="PRU00339"/>
    </source>
</evidence>
<evidence type="ECO:0000313" key="4">
    <source>
        <dbReference type="Proteomes" id="UP000095200"/>
    </source>
</evidence>
<sequence length="447" mass="50883">MLGKREVLDQTIRSFVDQAGGFLLVSGDTTFVRIFKGLIKTLGMPKDCMYCETRATHYVRRMHTMLKRFHKLVLLVEASMGEVNNTMYFRQIKEALGEKVWIICLSSELNRDVLCLFHEMGADNIIIKPVSVNSIIKKIVYTIKPNNLRELVDKAAEAIAKGDTDAAQSHIDRIFEVNPESSIANILLGDMARKAKRYDEAEARYKQAASKARMYLEPLERLADLYAEINDREARIAVLERLDRLSPLNHQRKILIGDICADLGDAVRARKHFDAAVAVVRRHARDQIVATLMNVGQKVMAIDPELGIGYMNEAMTLKSDDFSIQDMWMFNEIGRHLRKQGKWKQAINYYVKALKVDPDNAGLFYNLAMAYLQGKMYFKALEHATMALDKNPDLLNVDISVPFNLARIYFHVRQMAESDKYVRMVLDRDPTHQGALKLLALLQGKGG</sequence>
<keyword evidence="4" id="KW-1185">Reference proteome</keyword>
<organism evidence="3 4">
    <name type="scientific">Desulfoplanes formicivorans</name>
    <dbReference type="NCBI Taxonomy" id="1592317"/>
    <lineage>
        <taxon>Bacteria</taxon>
        <taxon>Pseudomonadati</taxon>
        <taxon>Thermodesulfobacteriota</taxon>
        <taxon>Desulfovibrionia</taxon>
        <taxon>Desulfovibrionales</taxon>
        <taxon>Desulfoplanaceae</taxon>
        <taxon>Desulfoplanes</taxon>
    </lineage>
</organism>
<dbReference type="SUPFAM" id="SSF52172">
    <property type="entry name" value="CheY-like"/>
    <property type="match status" value="1"/>
</dbReference>
<dbReference type="InterPro" id="IPR011006">
    <property type="entry name" value="CheY-like_superfamily"/>
</dbReference>
<dbReference type="PANTHER" id="PTHR12558">
    <property type="entry name" value="CELL DIVISION CYCLE 16,23,27"/>
    <property type="match status" value="1"/>
</dbReference>
<dbReference type="OrthoDB" id="5469194at2"/>
<dbReference type="Gene3D" id="1.25.40.10">
    <property type="entry name" value="Tetratricopeptide repeat domain"/>
    <property type="match status" value="2"/>
</dbReference>
<comment type="caution">
    <text evidence="3">The sequence shown here is derived from an EMBL/GenBank/DDBJ whole genome shotgun (WGS) entry which is preliminary data.</text>
</comment>
<dbReference type="RefSeq" id="WP_069858477.1">
    <property type="nucleotide sequence ID" value="NZ_BDFE01000015.1"/>
</dbReference>
<dbReference type="SUPFAM" id="SSF48452">
    <property type="entry name" value="TPR-like"/>
    <property type="match status" value="1"/>
</dbReference>
<dbReference type="PROSITE" id="PS50005">
    <property type="entry name" value="TPR"/>
    <property type="match status" value="1"/>
</dbReference>
<dbReference type="STRING" id="1592317.DPF_1444"/>
<dbReference type="EMBL" id="BDFE01000015">
    <property type="protein sequence ID" value="GAU08728.1"/>
    <property type="molecule type" value="Genomic_DNA"/>
</dbReference>
<evidence type="ECO:0000313" key="3">
    <source>
        <dbReference type="EMBL" id="GAU08728.1"/>
    </source>
</evidence>
<evidence type="ECO:0000256" key="2">
    <source>
        <dbReference type="SAM" id="Coils"/>
    </source>
</evidence>
<feature type="coiled-coil region" evidence="2">
    <location>
        <begin position="191"/>
        <end position="242"/>
    </location>
</feature>
<accession>A0A194AHC1</accession>
<dbReference type="PANTHER" id="PTHR12558:SF13">
    <property type="entry name" value="CELL DIVISION CYCLE PROTEIN 27 HOMOLOG"/>
    <property type="match status" value="1"/>
</dbReference>
<dbReference type="InterPro" id="IPR011990">
    <property type="entry name" value="TPR-like_helical_dom_sf"/>
</dbReference>
<gene>
    <name evidence="3" type="ORF">DPF_1444</name>
</gene>
<proteinExistence type="predicted"/>
<dbReference type="InterPro" id="IPR019734">
    <property type="entry name" value="TPR_rpt"/>
</dbReference>
<dbReference type="SMART" id="SM00028">
    <property type="entry name" value="TPR"/>
    <property type="match status" value="6"/>
</dbReference>
<reference evidence="4" key="1">
    <citation type="submission" date="2016-06" db="EMBL/GenBank/DDBJ databases">
        <title>Draft genome sequence of Desulfoplanes formicivorans strain Pf12B.</title>
        <authorList>
            <person name="Watanabe M."/>
            <person name="Kojima H."/>
            <person name="Fukui M."/>
        </authorList>
    </citation>
    <scope>NUCLEOTIDE SEQUENCE [LARGE SCALE GENOMIC DNA]</scope>
    <source>
        <strain evidence="4">Pf12B</strain>
    </source>
</reference>
<protein>
    <submittedName>
        <fullName evidence="3">Uncharacterized protein</fullName>
    </submittedName>
</protein>
<dbReference type="AlphaFoldDB" id="A0A194AHC1"/>
<dbReference type="Pfam" id="PF13432">
    <property type="entry name" value="TPR_16"/>
    <property type="match status" value="1"/>
</dbReference>
<keyword evidence="1" id="KW-0802">TPR repeat</keyword>
<name>A0A194AHC1_9BACT</name>